<keyword evidence="3" id="KW-1185">Reference proteome</keyword>
<dbReference type="InterPro" id="IPR050461">
    <property type="entry name" value="Nitroreductase_HadB/RutE"/>
</dbReference>
<dbReference type="SUPFAM" id="SSF55469">
    <property type="entry name" value="FMN-dependent nitroreductase-like"/>
    <property type="match status" value="1"/>
</dbReference>
<organism evidence="2 3">
    <name type="scientific">Parazoarcus communis SWub3 = DSM 12120</name>
    <dbReference type="NCBI Taxonomy" id="1121029"/>
    <lineage>
        <taxon>Bacteria</taxon>
        <taxon>Pseudomonadati</taxon>
        <taxon>Pseudomonadota</taxon>
        <taxon>Betaproteobacteria</taxon>
        <taxon>Rhodocyclales</taxon>
        <taxon>Zoogloeaceae</taxon>
        <taxon>Parazoarcus</taxon>
    </lineage>
</organism>
<dbReference type="InterPro" id="IPR029479">
    <property type="entry name" value="Nitroreductase"/>
</dbReference>
<dbReference type="Proteomes" id="UP000248259">
    <property type="component" value="Unassembled WGS sequence"/>
</dbReference>
<reference evidence="2 3" key="1">
    <citation type="submission" date="2018-06" db="EMBL/GenBank/DDBJ databases">
        <title>Azoarcus communis strain SWub3 genome.</title>
        <authorList>
            <person name="Zorraquino Salvo V."/>
            <person name="Toubiana D."/>
            <person name="Blumwald E."/>
        </authorList>
    </citation>
    <scope>NUCLEOTIDE SEQUENCE [LARGE SCALE GENOMIC DNA]</scope>
    <source>
        <strain evidence="2 3">SWub3</strain>
    </source>
</reference>
<dbReference type="Gene3D" id="3.40.109.10">
    <property type="entry name" value="NADH Oxidase"/>
    <property type="match status" value="1"/>
</dbReference>
<dbReference type="InterPro" id="IPR000415">
    <property type="entry name" value="Nitroreductase-like"/>
</dbReference>
<dbReference type="GO" id="GO:0016491">
    <property type="term" value="F:oxidoreductase activity"/>
    <property type="evidence" value="ECO:0007669"/>
    <property type="project" value="InterPro"/>
</dbReference>
<dbReference type="PANTHER" id="PTHR43543">
    <property type="entry name" value="MALONIC SEMIALDEHYDE REDUCTASE RUTE-RELATED"/>
    <property type="match status" value="1"/>
</dbReference>
<feature type="domain" description="Nitroreductase" evidence="1">
    <location>
        <begin position="20"/>
        <end position="177"/>
    </location>
</feature>
<proteinExistence type="predicted"/>
<dbReference type="EMBL" id="QKOE01000016">
    <property type="protein sequence ID" value="PZA15211.1"/>
    <property type="molecule type" value="Genomic_DNA"/>
</dbReference>
<evidence type="ECO:0000313" key="3">
    <source>
        <dbReference type="Proteomes" id="UP000248259"/>
    </source>
</evidence>
<accession>A0A323USG2</accession>
<dbReference type="AlphaFoldDB" id="A0A323USG2"/>
<sequence length="199" mass="21404">MTQSATTSFDAALARALTGARSFNAFTDQPVSEALLRDLQAAAQQGPTSMNCQPARFVFVRSDAAKARLLATLAPGNVEKTKKAPVTVIVAQDSRFYEHLPTQFKAYDARPMFEANPELSAATAFRNSSLQGAYLIVAARLMGLDVGAMSGFDAARLNAEFFPDGRYQANFLINLGYGDPAGNHPQGPRLPFDTVAQIL</sequence>
<protein>
    <submittedName>
        <fullName evidence="2">Malonic semialdehyde reductase</fullName>
    </submittedName>
</protein>
<gene>
    <name evidence="2" type="ORF">DNK49_17840</name>
</gene>
<comment type="caution">
    <text evidence="2">The sequence shown here is derived from an EMBL/GenBank/DDBJ whole genome shotgun (WGS) entry which is preliminary data.</text>
</comment>
<evidence type="ECO:0000313" key="2">
    <source>
        <dbReference type="EMBL" id="PZA15211.1"/>
    </source>
</evidence>
<dbReference type="RefSeq" id="WP_110527642.1">
    <property type="nucleotide sequence ID" value="NZ_QKOE01000016.1"/>
</dbReference>
<evidence type="ECO:0000259" key="1">
    <source>
        <dbReference type="Pfam" id="PF00881"/>
    </source>
</evidence>
<dbReference type="NCBIfam" id="NF003768">
    <property type="entry name" value="PRK05365.1"/>
    <property type="match status" value="1"/>
</dbReference>
<name>A0A323USG2_9RHOO</name>
<dbReference type="Pfam" id="PF00881">
    <property type="entry name" value="Nitroreductase"/>
    <property type="match status" value="1"/>
</dbReference>
<dbReference type="OrthoDB" id="9784375at2"/>
<dbReference type="PANTHER" id="PTHR43543:SF1">
    <property type="entry name" value="MALONIC SEMIALDEHYDE REDUCTASE RUTE-RELATED"/>
    <property type="match status" value="1"/>
</dbReference>